<dbReference type="PANTHER" id="PTHR42718:SF9">
    <property type="entry name" value="MAJOR FACILITATOR SUPERFAMILY MULTIDRUG TRANSPORTER MFSC"/>
    <property type="match status" value="1"/>
</dbReference>
<dbReference type="SUPFAM" id="SSF103473">
    <property type="entry name" value="MFS general substrate transporter"/>
    <property type="match status" value="1"/>
</dbReference>
<gene>
    <name evidence="8" type="primary">tet</name>
    <name evidence="8" type="ORF">IMX20_09730</name>
</gene>
<evidence type="ECO:0000256" key="4">
    <source>
        <dbReference type="ARBA" id="ARBA00022989"/>
    </source>
</evidence>
<dbReference type="InterPro" id="IPR011701">
    <property type="entry name" value="MFS"/>
</dbReference>
<organism evidence="8 9">
    <name type="scientific">Aerococcus urinaeequi</name>
    <dbReference type="NCBI Taxonomy" id="51665"/>
    <lineage>
        <taxon>Bacteria</taxon>
        <taxon>Bacillati</taxon>
        <taxon>Bacillota</taxon>
        <taxon>Bacilli</taxon>
        <taxon>Lactobacillales</taxon>
        <taxon>Aerococcaceae</taxon>
        <taxon>Aerococcus</taxon>
    </lineage>
</organism>
<sequence length="457" mass="49829">MNSNSSNHKSQYNKLLLWLCFLSFFSVLNEMVLNVSFPDVANYFGKAPASINWINTSFMLSFSVGTAIYGKVSDYVGIKKLLLTGILLNCIGSIMGFIGHTSFPVLLLSRFIQGTGAAAFPALIMVVVAKYIPRESQGKAFGLIGSIVAMGEALGPSIGGMIAEYIHWSYLLILPLGTLISVPFLIKMLDHEPIKKGSFDFIGLVLMSLSIVTFMVFTTSYKLYFLGISFVIFIIFIKHIKKVDEPFIEPKLGENRSFMVGIVCGGLFFGTVAGFISMVPYMMRDLYQLSTLAIGNGIIFPGAVSVIIFGYFGGILVDKKGPIFVLTIGAMLLSISFLLAALFVETTPFLITILIIFIFGGLSFTKTVISTIVSSSLTTKESGSGMSLLNFTSFLSEGLGIAVVGGLLSVDILNKKIIPINVSSQSYLYSNMLLIFSIIIIFSWLITIKVYSEPKIK</sequence>
<feature type="transmembrane region" description="Helical" evidence="6">
    <location>
        <begin position="168"/>
        <end position="186"/>
    </location>
</feature>
<feature type="transmembrane region" description="Helical" evidence="6">
    <location>
        <begin position="223"/>
        <end position="240"/>
    </location>
</feature>
<name>A0A7M1KVD6_9LACT</name>
<evidence type="ECO:0000256" key="6">
    <source>
        <dbReference type="SAM" id="Phobius"/>
    </source>
</evidence>
<dbReference type="GO" id="GO:0005886">
    <property type="term" value="C:plasma membrane"/>
    <property type="evidence" value="ECO:0007669"/>
    <property type="project" value="UniProtKB-SubCell"/>
</dbReference>
<keyword evidence="2" id="KW-0813">Transport</keyword>
<keyword evidence="8" id="KW-0614">Plasmid</keyword>
<keyword evidence="3 6" id="KW-0812">Transmembrane</keyword>
<dbReference type="RefSeq" id="WP_117974230.1">
    <property type="nucleotide sequence ID" value="NZ_CP063067.1"/>
</dbReference>
<dbReference type="EMBL" id="CP063067">
    <property type="protein sequence ID" value="QOQ80152.1"/>
    <property type="molecule type" value="Genomic_DNA"/>
</dbReference>
<protein>
    <submittedName>
        <fullName evidence="8">Tet(L)/Tet(K)/Tet(45) family tetracycline efflux MFS transporter</fullName>
    </submittedName>
</protein>
<dbReference type="Gene3D" id="1.20.1250.20">
    <property type="entry name" value="MFS general substrate transporter like domains"/>
    <property type="match status" value="1"/>
</dbReference>
<evidence type="ECO:0000256" key="5">
    <source>
        <dbReference type="ARBA" id="ARBA00023136"/>
    </source>
</evidence>
<feature type="transmembrane region" description="Helical" evidence="6">
    <location>
        <begin position="111"/>
        <end position="129"/>
    </location>
</feature>
<feature type="transmembrane region" description="Helical" evidence="6">
    <location>
        <begin position="53"/>
        <end position="69"/>
    </location>
</feature>
<dbReference type="Proteomes" id="UP000595091">
    <property type="component" value="Plasmid pT4303"/>
</dbReference>
<dbReference type="AlphaFoldDB" id="A0A7M1KVD6"/>
<feature type="transmembrane region" description="Helical" evidence="6">
    <location>
        <begin position="428"/>
        <end position="451"/>
    </location>
</feature>
<dbReference type="InterPro" id="IPR020846">
    <property type="entry name" value="MFS_dom"/>
</dbReference>
<accession>A0A7M1KVD6</accession>
<dbReference type="PRINTS" id="PR01036">
    <property type="entry name" value="TCRTETB"/>
</dbReference>
<feature type="transmembrane region" description="Helical" evidence="6">
    <location>
        <begin position="385"/>
        <end position="408"/>
    </location>
</feature>
<dbReference type="NCBIfam" id="NF012175">
    <property type="entry name" value="tet_MFS_L_K_45"/>
    <property type="match status" value="1"/>
</dbReference>
<evidence type="ECO:0000259" key="7">
    <source>
        <dbReference type="PROSITE" id="PS50850"/>
    </source>
</evidence>
<evidence type="ECO:0000256" key="1">
    <source>
        <dbReference type="ARBA" id="ARBA00004651"/>
    </source>
</evidence>
<dbReference type="PROSITE" id="PS50850">
    <property type="entry name" value="MFS"/>
    <property type="match status" value="1"/>
</dbReference>
<keyword evidence="4 6" id="KW-1133">Transmembrane helix</keyword>
<feature type="transmembrane region" description="Helical" evidence="6">
    <location>
        <begin position="81"/>
        <end position="99"/>
    </location>
</feature>
<feature type="domain" description="Major facilitator superfamily (MFS) profile" evidence="7">
    <location>
        <begin position="15"/>
        <end position="455"/>
    </location>
</feature>
<reference evidence="8 9" key="1">
    <citation type="submission" date="2020-10" db="EMBL/GenBank/DDBJ databases">
        <title>Plasmid carrying two tetracycline resistance determinant.</title>
        <authorList>
            <person name="Yang Q."/>
        </authorList>
    </citation>
    <scope>NUCLEOTIDE SEQUENCE [LARGE SCALE GENOMIC DNA]</scope>
    <source>
        <strain evidence="8 9">T43</strain>
        <plasmid evidence="8 9">pT4303</plasmid>
    </source>
</reference>
<dbReference type="PANTHER" id="PTHR42718">
    <property type="entry name" value="MAJOR FACILITATOR SUPERFAMILY MULTIDRUG TRANSPORTER MFSC"/>
    <property type="match status" value="1"/>
</dbReference>
<keyword evidence="5 6" id="KW-0472">Membrane</keyword>
<proteinExistence type="predicted"/>
<dbReference type="CDD" id="cd17321">
    <property type="entry name" value="MFS_MMR_MDR_like"/>
    <property type="match status" value="1"/>
</dbReference>
<evidence type="ECO:0000256" key="3">
    <source>
        <dbReference type="ARBA" id="ARBA00022692"/>
    </source>
</evidence>
<dbReference type="Pfam" id="PF07690">
    <property type="entry name" value="MFS_1"/>
    <property type="match status" value="1"/>
</dbReference>
<geneLocation type="plasmid" evidence="8 9">
    <name>pT4303</name>
</geneLocation>
<feature type="transmembrane region" description="Helical" evidence="6">
    <location>
        <begin position="323"/>
        <end position="343"/>
    </location>
</feature>
<evidence type="ECO:0000313" key="9">
    <source>
        <dbReference type="Proteomes" id="UP000595091"/>
    </source>
</evidence>
<dbReference type="GO" id="GO:0022857">
    <property type="term" value="F:transmembrane transporter activity"/>
    <property type="evidence" value="ECO:0007669"/>
    <property type="project" value="InterPro"/>
</dbReference>
<dbReference type="Gene3D" id="1.20.1720.10">
    <property type="entry name" value="Multidrug resistance protein D"/>
    <property type="match status" value="1"/>
</dbReference>
<evidence type="ECO:0000256" key="2">
    <source>
        <dbReference type="ARBA" id="ARBA00022448"/>
    </source>
</evidence>
<dbReference type="InterPro" id="IPR036259">
    <property type="entry name" value="MFS_trans_sf"/>
</dbReference>
<feature type="transmembrane region" description="Helical" evidence="6">
    <location>
        <begin position="198"/>
        <end position="217"/>
    </location>
</feature>
<feature type="transmembrane region" description="Helical" evidence="6">
    <location>
        <begin position="141"/>
        <end position="162"/>
    </location>
</feature>
<feature type="transmembrane region" description="Helical" evidence="6">
    <location>
        <begin position="260"/>
        <end position="283"/>
    </location>
</feature>
<feature type="transmembrane region" description="Helical" evidence="6">
    <location>
        <begin position="349"/>
        <end position="373"/>
    </location>
</feature>
<evidence type="ECO:0000313" key="8">
    <source>
        <dbReference type="EMBL" id="QOQ80152.1"/>
    </source>
</evidence>
<comment type="subcellular location">
    <subcellularLocation>
        <location evidence="1">Cell membrane</location>
        <topology evidence="1">Multi-pass membrane protein</topology>
    </subcellularLocation>
</comment>
<feature type="transmembrane region" description="Helical" evidence="6">
    <location>
        <begin position="289"/>
        <end position="311"/>
    </location>
</feature>